<feature type="non-terminal residue" evidence="2">
    <location>
        <position position="1"/>
    </location>
</feature>
<comment type="caution">
    <text evidence="2">The sequence shown here is derived from an EMBL/GenBank/DDBJ whole genome shotgun (WGS) entry which is preliminary data.</text>
</comment>
<reference evidence="2" key="1">
    <citation type="submission" date="2021-02" db="EMBL/GenBank/DDBJ databases">
        <authorList>
            <person name="Nowell W R."/>
        </authorList>
    </citation>
    <scope>NUCLEOTIDE SEQUENCE</scope>
</reference>
<accession>A0A822A169</accession>
<dbReference type="EMBL" id="CAJOBP010107598">
    <property type="protein sequence ID" value="CAF4993653.1"/>
    <property type="molecule type" value="Genomic_DNA"/>
</dbReference>
<protein>
    <submittedName>
        <fullName evidence="2">Uncharacterized protein</fullName>
    </submittedName>
</protein>
<dbReference type="Proteomes" id="UP000663873">
    <property type="component" value="Unassembled WGS sequence"/>
</dbReference>
<name>A0A822A169_9BILA</name>
<evidence type="ECO:0000313" key="3">
    <source>
        <dbReference type="Proteomes" id="UP000663873"/>
    </source>
</evidence>
<organism evidence="2 3">
    <name type="scientific">Rotaria socialis</name>
    <dbReference type="NCBI Taxonomy" id="392032"/>
    <lineage>
        <taxon>Eukaryota</taxon>
        <taxon>Metazoa</taxon>
        <taxon>Spiralia</taxon>
        <taxon>Gnathifera</taxon>
        <taxon>Rotifera</taxon>
        <taxon>Eurotatoria</taxon>
        <taxon>Bdelloidea</taxon>
        <taxon>Philodinida</taxon>
        <taxon>Philodinidae</taxon>
        <taxon>Rotaria</taxon>
    </lineage>
</organism>
<keyword evidence="3" id="KW-1185">Reference proteome</keyword>
<evidence type="ECO:0000313" key="1">
    <source>
        <dbReference type="EMBL" id="CAF4993653.1"/>
    </source>
</evidence>
<evidence type="ECO:0000313" key="2">
    <source>
        <dbReference type="EMBL" id="CAF4995602.1"/>
    </source>
</evidence>
<gene>
    <name evidence="1" type="ORF">UJA718_LOCUS49962</name>
    <name evidence="2" type="ORF">UJA718_LOCUS50061</name>
</gene>
<sequence length="38" mass="4511">MLLDGYYHLCQAILCTVRIVSRRIQFTYTSRQTYGLAR</sequence>
<dbReference type="EMBL" id="CAJOBP010108366">
    <property type="protein sequence ID" value="CAF4995602.1"/>
    <property type="molecule type" value="Genomic_DNA"/>
</dbReference>
<proteinExistence type="predicted"/>
<dbReference type="AlphaFoldDB" id="A0A822A169"/>